<dbReference type="InterPro" id="IPR039776">
    <property type="entry name" value="Pds5"/>
</dbReference>
<dbReference type="Gene3D" id="1.25.10.10">
    <property type="entry name" value="Leucine-rich Repeat Variant"/>
    <property type="match status" value="1"/>
</dbReference>
<name>A0A5C3MAZ7_9AGAR</name>
<accession>A0A5C3MAZ7</accession>
<dbReference type="InterPro" id="IPR016024">
    <property type="entry name" value="ARM-type_fold"/>
</dbReference>
<proteinExistence type="predicted"/>
<evidence type="ECO:0000256" key="4">
    <source>
        <dbReference type="ARBA" id="ARBA00023242"/>
    </source>
</evidence>
<keyword evidence="3" id="KW-0498">Mitosis</keyword>
<reference evidence="7 8" key="1">
    <citation type="journal article" date="2019" name="Nat. Ecol. Evol.">
        <title>Megaphylogeny resolves global patterns of mushroom evolution.</title>
        <authorList>
            <person name="Varga T."/>
            <person name="Krizsan K."/>
            <person name="Foldi C."/>
            <person name="Dima B."/>
            <person name="Sanchez-Garcia M."/>
            <person name="Sanchez-Ramirez S."/>
            <person name="Szollosi G.J."/>
            <person name="Szarkandi J.G."/>
            <person name="Papp V."/>
            <person name="Albert L."/>
            <person name="Andreopoulos W."/>
            <person name="Angelini C."/>
            <person name="Antonin V."/>
            <person name="Barry K.W."/>
            <person name="Bougher N.L."/>
            <person name="Buchanan P."/>
            <person name="Buyck B."/>
            <person name="Bense V."/>
            <person name="Catcheside P."/>
            <person name="Chovatia M."/>
            <person name="Cooper J."/>
            <person name="Damon W."/>
            <person name="Desjardin D."/>
            <person name="Finy P."/>
            <person name="Geml J."/>
            <person name="Haridas S."/>
            <person name="Hughes K."/>
            <person name="Justo A."/>
            <person name="Karasinski D."/>
            <person name="Kautmanova I."/>
            <person name="Kiss B."/>
            <person name="Kocsube S."/>
            <person name="Kotiranta H."/>
            <person name="LaButti K.M."/>
            <person name="Lechner B.E."/>
            <person name="Liimatainen K."/>
            <person name="Lipzen A."/>
            <person name="Lukacs Z."/>
            <person name="Mihaltcheva S."/>
            <person name="Morgado L.N."/>
            <person name="Niskanen T."/>
            <person name="Noordeloos M.E."/>
            <person name="Ohm R.A."/>
            <person name="Ortiz-Santana B."/>
            <person name="Ovrebo C."/>
            <person name="Racz N."/>
            <person name="Riley R."/>
            <person name="Savchenko A."/>
            <person name="Shiryaev A."/>
            <person name="Soop K."/>
            <person name="Spirin V."/>
            <person name="Szebenyi C."/>
            <person name="Tomsovsky M."/>
            <person name="Tulloss R.E."/>
            <person name="Uehling J."/>
            <person name="Grigoriev I.V."/>
            <person name="Vagvolgyi C."/>
            <person name="Papp T."/>
            <person name="Martin F.M."/>
            <person name="Miettinen O."/>
            <person name="Hibbett D.S."/>
            <person name="Nagy L.G."/>
        </authorList>
    </citation>
    <scope>NUCLEOTIDE SEQUENCE [LARGE SCALE GENOMIC DNA]</scope>
    <source>
        <strain evidence="7 8">CBS 166.37</strain>
    </source>
</reference>
<dbReference type="EMBL" id="ML213594">
    <property type="protein sequence ID" value="TFK41636.1"/>
    <property type="molecule type" value="Genomic_DNA"/>
</dbReference>
<feature type="compositionally biased region" description="Basic residues" evidence="6">
    <location>
        <begin position="1140"/>
        <end position="1162"/>
    </location>
</feature>
<evidence type="ECO:0000313" key="7">
    <source>
        <dbReference type="EMBL" id="TFK41636.1"/>
    </source>
</evidence>
<keyword evidence="2" id="KW-0132">Cell division</keyword>
<protein>
    <submittedName>
        <fullName evidence="7">Armadillo-type protein</fullName>
    </submittedName>
</protein>
<comment type="subcellular location">
    <subcellularLocation>
        <location evidence="1">Nucleus</location>
    </subcellularLocation>
</comment>
<dbReference type="GO" id="GO:0006281">
    <property type="term" value="P:DNA repair"/>
    <property type="evidence" value="ECO:0007669"/>
    <property type="project" value="TreeGrafter"/>
</dbReference>
<dbReference type="GO" id="GO:0007064">
    <property type="term" value="P:mitotic sister chromatid cohesion"/>
    <property type="evidence" value="ECO:0007669"/>
    <property type="project" value="InterPro"/>
</dbReference>
<dbReference type="AlphaFoldDB" id="A0A5C3MAZ7"/>
<sequence>MVAQTRHGGQTSPQKKLAFREKLVGKGLSTDALLKKLKTLHNELAALDQDHIEVNSLDGVRKELIHKTIFLHKDRGVKAYAACCLADILRLYAPDAPYTQLELKDIFNFFFVQLTSGLQSSDVPYYNEYFHLLESLSTVKSVVLVCDLPSADEHMVTVFKDFFTIVKRDLAKKIEIFMADILIALIDECQSLPSEVLEIILAQFVQKSSKFERSGHRLAVQVCNAAADKLQRHVCQYFTDIIVANSEDESFEEIRTAHELIKRLHHSCPGLLHSVIPQLEEELRVEDVTLRGIATQVLGEMYADKGADLVKKYPSTWNMWVSRKNDKAVAVRLKFVEASAGLLTSLPEVHKTLEASLHDKILDPDEKVRAAVCKVYSQLDYEAALHHASVDQLRAIAGRGLDKKQSVRVEALNAVGKLYSIAYPEIENNDPSANAQFAWIPDEILPMTGVSHELRSVVEQVVANHILPLPTASTSLNKTSEVDEVAWTDRLLITMGRLSEKSINALLGLSGLKAIRPTPYDHFLDTCIKNNGGTIDENAETIKRRLALLIQHLASAYPEPHKASEDLNAFAKLNENRLYKLMKTCLDTQTDLKSLVKATSEFEKRLEQLSAGILPTMTTFLRRASCRILNQSSIPTLIKRVQKGQDNPNSASYQAAHHAQTLLTFISKHSPSLYKLHISELTKGVADEKHPKLVEVSLQALAGVVRWDDKLAPTDKRTNERVVRLALQSDARHAKFAARFLAFSKNKEEACTEVIESISEVLKDEIPENTLVARIAVLAQISRFAPDAFEAKSDVIMAFLLKKILMVPSPADEDEMDDGEEWVENDDVPDMLRAKILSLKVCRNRSLAHASAEKALEMATPVLKMLATILEHRGSLTLNAIEDPKFKSRMRLQAAISLFHLSTVEKYAVAITPKFLKLAVIVQACTDTCYNVRITALTKLITLLQPRKLIPRYNVIPFLTVHDPEMDVKNMASSYVTGSIRKMPPALAIEHFQLIFVRLLHLLAHHPDFNTSHDDLLDIAKYVQFYLDLVATSENVSLLYHLAMKGKTVIDAEDPSGTNFYFMCELAQHLIKSKADSHSWSIPSWPGKLKLPSDILRPPKDPKAANNIVQSVYLPSETLSWLGELSKTAIPKEKKERKPAAVKRKAPPKTHAHANRRRRKNGNKWNSDESSGDEDTSGTSDVERVSLKKRRNNGSDNEKPSVGTRTSARTRAKVS</sequence>
<dbReference type="Proteomes" id="UP000308652">
    <property type="component" value="Unassembled WGS sequence"/>
</dbReference>
<feature type="region of interest" description="Disordered" evidence="6">
    <location>
        <begin position="1130"/>
        <end position="1215"/>
    </location>
</feature>
<keyword evidence="8" id="KW-1185">Reference proteome</keyword>
<keyword evidence="5" id="KW-0131">Cell cycle</keyword>
<dbReference type="GO" id="GO:0000785">
    <property type="term" value="C:chromatin"/>
    <property type="evidence" value="ECO:0007669"/>
    <property type="project" value="TreeGrafter"/>
</dbReference>
<dbReference type="STRING" id="68775.A0A5C3MAZ7"/>
<evidence type="ECO:0000256" key="5">
    <source>
        <dbReference type="ARBA" id="ARBA00023306"/>
    </source>
</evidence>
<dbReference type="CDD" id="cd19953">
    <property type="entry name" value="PDS5"/>
    <property type="match status" value="1"/>
</dbReference>
<dbReference type="InterPro" id="IPR011989">
    <property type="entry name" value="ARM-like"/>
</dbReference>
<organism evidence="7 8">
    <name type="scientific">Crucibulum laeve</name>
    <dbReference type="NCBI Taxonomy" id="68775"/>
    <lineage>
        <taxon>Eukaryota</taxon>
        <taxon>Fungi</taxon>
        <taxon>Dikarya</taxon>
        <taxon>Basidiomycota</taxon>
        <taxon>Agaricomycotina</taxon>
        <taxon>Agaricomycetes</taxon>
        <taxon>Agaricomycetidae</taxon>
        <taxon>Agaricales</taxon>
        <taxon>Agaricineae</taxon>
        <taxon>Nidulariaceae</taxon>
        <taxon>Crucibulum</taxon>
    </lineage>
</organism>
<evidence type="ECO:0000256" key="1">
    <source>
        <dbReference type="ARBA" id="ARBA00004123"/>
    </source>
</evidence>
<dbReference type="GO" id="GO:0051301">
    <property type="term" value="P:cell division"/>
    <property type="evidence" value="ECO:0007669"/>
    <property type="project" value="UniProtKB-KW"/>
</dbReference>
<dbReference type="GO" id="GO:0005634">
    <property type="term" value="C:nucleus"/>
    <property type="evidence" value="ECO:0007669"/>
    <property type="project" value="UniProtKB-SubCell"/>
</dbReference>
<evidence type="ECO:0000313" key="8">
    <source>
        <dbReference type="Proteomes" id="UP000308652"/>
    </source>
</evidence>
<dbReference type="PANTHER" id="PTHR12663:SF0">
    <property type="entry name" value="PRECOCIOUS DISSOCIATION OF SISTERS 5, ISOFORM A"/>
    <property type="match status" value="1"/>
</dbReference>
<dbReference type="OrthoDB" id="200660at2759"/>
<dbReference type="PANTHER" id="PTHR12663">
    <property type="entry name" value="ANDROGEN INDUCED INHIBITOR OF PROLIFERATION AS3 / PDS5-RELATED"/>
    <property type="match status" value="1"/>
</dbReference>
<gene>
    <name evidence="7" type="ORF">BDQ12DRAFT_599890</name>
</gene>
<evidence type="ECO:0000256" key="3">
    <source>
        <dbReference type="ARBA" id="ARBA00022776"/>
    </source>
</evidence>
<evidence type="ECO:0000256" key="2">
    <source>
        <dbReference type="ARBA" id="ARBA00022618"/>
    </source>
</evidence>
<keyword evidence="4" id="KW-0539">Nucleus</keyword>
<dbReference type="Pfam" id="PF20168">
    <property type="entry name" value="PDS5"/>
    <property type="match status" value="1"/>
</dbReference>
<evidence type="ECO:0000256" key="6">
    <source>
        <dbReference type="SAM" id="MobiDB-lite"/>
    </source>
</evidence>
<feature type="compositionally biased region" description="Basic and acidic residues" evidence="6">
    <location>
        <begin position="1130"/>
        <end position="1139"/>
    </location>
</feature>
<dbReference type="SUPFAM" id="SSF48371">
    <property type="entry name" value="ARM repeat"/>
    <property type="match status" value="1"/>
</dbReference>